<reference evidence="7" key="1">
    <citation type="submission" date="2025-08" db="UniProtKB">
        <authorList>
            <consortium name="RefSeq"/>
        </authorList>
    </citation>
    <scope>IDENTIFICATION</scope>
    <source>
        <tissue evidence="7">Whole organism</tissue>
    </source>
</reference>
<dbReference type="OrthoDB" id="194386at2759"/>
<dbReference type="InterPro" id="IPR029063">
    <property type="entry name" value="SAM-dependent_MTases_sf"/>
</dbReference>
<dbReference type="InterPro" id="IPR050078">
    <property type="entry name" value="Ribosomal_L11_MeTrfase_PrmA"/>
</dbReference>
<organism evidence="6 7">
    <name type="scientific">Hyalella azteca</name>
    <name type="common">Amphipod</name>
    <dbReference type="NCBI Taxonomy" id="294128"/>
    <lineage>
        <taxon>Eukaryota</taxon>
        <taxon>Metazoa</taxon>
        <taxon>Ecdysozoa</taxon>
        <taxon>Arthropoda</taxon>
        <taxon>Crustacea</taxon>
        <taxon>Multicrustacea</taxon>
        <taxon>Malacostraca</taxon>
        <taxon>Eumalacostraca</taxon>
        <taxon>Peracarida</taxon>
        <taxon>Amphipoda</taxon>
        <taxon>Senticaudata</taxon>
        <taxon>Talitrida</taxon>
        <taxon>Talitroidea</taxon>
        <taxon>Hyalellidae</taxon>
        <taxon>Hyalella</taxon>
    </lineage>
</organism>
<dbReference type="AlphaFoldDB" id="A0A979FXK5"/>
<dbReference type="GO" id="GO:0005759">
    <property type="term" value="C:mitochondrial matrix"/>
    <property type="evidence" value="ECO:0007669"/>
    <property type="project" value="TreeGrafter"/>
</dbReference>
<dbReference type="GO" id="GO:0032259">
    <property type="term" value="P:methylation"/>
    <property type="evidence" value="ECO:0007669"/>
    <property type="project" value="UniProtKB-KW"/>
</dbReference>
<dbReference type="InterPro" id="IPR019410">
    <property type="entry name" value="Methyltransf_16"/>
</dbReference>
<evidence type="ECO:0000256" key="5">
    <source>
        <dbReference type="ARBA" id="ARBA00042266"/>
    </source>
</evidence>
<evidence type="ECO:0000313" key="6">
    <source>
        <dbReference type="Proteomes" id="UP000694843"/>
    </source>
</evidence>
<keyword evidence="2" id="KW-0808">Transferase</keyword>
<dbReference type="Gene3D" id="3.40.50.150">
    <property type="entry name" value="Vaccinia Virus protein VP39"/>
    <property type="match status" value="1"/>
</dbReference>
<dbReference type="OMA" id="CIAIAMN"/>
<dbReference type="PANTHER" id="PTHR43648:SF1">
    <property type="entry name" value="ELECTRON TRANSFER FLAVOPROTEIN BETA SUBUNIT LYSINE METHYLTRANSFERASE"/>
    <property type="match status" value="1"/>
</dbReference>
<protein>
    <recommendedName>
        <fullName evidence="5">ETFB lysine methyltransferase</fullName>
    </recommendedName>
    <alternativeName>
        <fullName evidence="4">Protein N-lysine methyltransferase METTL20</fullName>
    </alternativeName>
</protein>
<proteinExistence type="inferred from homology"/>
<evidence type="ECO:0000256" key="2">
    <source>
        <dbReference type="ARBA" id="ARBA00022679"/>
    </source>
</evidence>
<dbReference type="RefSeq" id="XP_047741222.1">
    <property type="nucleotide sequence ID" value="XM_047885266.1"/>
</dbReference>
<dbReference type="GO" id="GO:0016279">
    <property type="term" value="F:protein-lysine N-methyltransferase activity"/>
    <property type="evidence" value="ECO:0007669"/>
    <property type="project" value="TreeGrafter"/>
</dbReference>
<dbReference type="Proteomes" id="UP000694843">
    <property type="component" value="Unplaced"/>
</dbReference>
<comment type="similarity">
    <text evidence="3">Belongs to the methyltransferase superfamily. ETFBKMT family.</text>
</comment>
<dbReference type="PANTHER" id="PTHR43648">
    <property type="entry name" value="ELECTRON TRANSFER FLAVOPROTEIN BETA SUBUNIT LYSINE METHYLTRANSFERASE"/>
    <property type="match status" value="1"/>
</dbReference>
<dbReference type="SUPFAM" id="SSF53335">
    <property type="entry name" value="S-adenosyl-L-methionine-dependent methyltransferases"/>
    <property type="match status" value="1"/>
</dbReference>
<evidence type="ECO:0000256" key="4">
    <source>
        <dbReference type="ARBA" id="ARBA00041867"/>
    </source>
</evidence>
<name>A0A979FXK5_HYAAZ</name>
<accession>A0A979FXK5</accession>
<evidence type="ECO:0000256" key="1">
    <source>
        <dbReference type="ARBA" id="ARBA00022603"/>
    </source>
</evidence>
<keyword evidence="6" id="KW-1185">Reference proteome</keyword>
<dbReference type="Pfam" id="PF10294">
    <property type="entry name" value="Methyltransf_16"/>
    <property type="match status" value="1"/>
</dbReference>
<keyword evidence="1 7" id="KW-0489">Methyltransferase</keyword>
<sequence length="281" mass="31023">MKRTVTTFYTPPPWLTAFKIFKKENVKMYSLSGTTSLTQNEAVVNETEISRCHLTPELPLRLITPQCSRLWHAREDELPFPDPFWAFFWPGGQAVARYVLDCPGVVKGARVLDLGCGGGAVGIAALAAAAASVTFNDVDPVALEAVAENLKLNFGEDISMERVTMEQKNLITDPITEDFAWDVVLVGDVLYDSEFAAEVLAWLTQVRCRGIKVFLGDPGRSSFRDVTARLSNGGLQEATRAAPAEMITESLHLIRVGKYALRADTVLENRGFSSAYCWTLR</sequence>
<evidence type="ECO:0000313" key="7">
    <source>
        <dbReference type="RefSeq" id="XP_047741222.1"/>
    </source>
</evidence>
<gene>
    <name evidence="7" type="primary">LOC108667842</name>
</gene>
<dbReference type="GeneID" id="108667842"/>
<evidence type="ECO:0000256" key="3">
    <source>
        <dbReference type="ARBA" id="ARBA00037932"/>
    </source>
</evidence>